<proteinExistence type="predicted"/>
<keyword evidence="2" id="KW-1185">Reference proteome</keyword>
<reference evidence="1 2" key="1">
    <citation type="submission" date="2022-12" db="EMBL/GenBank/DDBJ databases">
        <title>Chromosome-scale assembly of the Ensete ventricosum genome.</title>
        <authorList>
            <person name="Dussert Y."/>
            <person name="Stocks J."/>
            <person name="Wendawek A."/>
            <person name="Woldeyes F."/>
            <person name="Nichols R.A."/>
            <person name="Borrell J.S."/>
        </authorList>
    </citation>
    <scope>NUCLEOTIDE SEQUENCE [LARGE SCALE GENOMIC DNA]</scope>
    <source>
        <strain evidence="2">cv. Maze</strain>
        <tissue evidence="1">Seeds</tissue>
    </source>
</reference>
<dbReference type="AlphaFoldDB" id="A0AAV8PD21"/>
<dbReference type="EMBL" id="JAQQAF010000006">
    <property type="protein sequence ID" value="KAJ8479976.1"/>
    <property type="molecule type" value="Genomic_DNA"/>
</dbReference>
<sequence>MNREREPSSDSIKTVHLKTNGANCLKKPFRVWGRGDSRLGRFGVRLPHRRGGRRSRSRVKPFFVRSLKMALKSEDFKFNRAPTHLRTTRSFRRSSLFLSSVGAGLQCAT</sequence>
<name>A0AAV8PD21_ENSVE</name>
<protein>
    <submittedName>
        <fullName evidence="1">Uncharacterized protein</fullName>
    </submittedName>
</protein>
<evidence type="ECO:0000313" key="2">
    <source>
        <dbReference type="Proteomes" id="UP001222027"/>
    </source>
</evidence>
<evidence type="ECO:0000313" key="1">
    <source>
        <dbReference type="EMBL" id="KAJ8479976.1"/>
    </source>
</evidence>
<dbReference type="Proteomes" id="UP001222027">
    <property type="component" value="Unassembled WGS sequence"/>
</dbReference>
<accession>A0AAV8PD21</accession>
<gene>
    <name evidence="1" type="ORF">OPV22_023703</name>
</gene>
<organism evidence="1 2">
    <name type="scientific">Ensete ventricosum</name>
    <name type="common">Abyssinian banana</name>
    <name type="synonym">Musa ensete</name>
    <dbReference type="NCBI Taxonomy" id="4639"/>
    <lineage>
        <taxon>Eukaryota</taxon>
        <taxon>Viridiplantae</taxon>
        <taxon>Streptophyta</taxon>
        <taxon>Embryophyta</taxon>
        <taxon>Tracheophyta</taxon>
        <taxon>Spermatophyta</taxon>
        <taxon>Magnoliopsida</taxon>
        <taxon>Liliopsida</taxon>
        <taxon>Zingiberales</taxon>
        <taxon>Musaceae</taxon>
        <taxon>Ensete</taxon>
    </lineage>
</organism>
<comment type="caution">
    <text evidence="1">The sequence shown here is derived from an EMBL/GenBank/DDBJ whole genome shotgun (WGS) entry which is preliminary data.</text>
</comment>